<dbReference type="PANTHER" id="PTHR34478:SF1">
    <property type="entry name" value="PROTEIN LEMA"/>
    <property type="match status" value="1"/>
</dbReference>
<gene>
    <name evidence="7" type="ORF">F9817_13910</name>
</gene>
<evidence type="ECO:0000256" key="2">
    <source>
        <dbReference type="ARBA" id="ARBA00008854"/>
    </source>
</evidence>
<keyword evidence="8" id="KW-1185">Reference proteome</keyword>
<dbReference type="SUPFAM" id="SSF140478">
    <property type="entry name" value="LemA-like"/>
    <property type="match status" value="1"/>
</dbReference>
<evidence type="ECO:0000256" key="5">
    <source>
        <dbReference type="ARBA" id="ARBA00023136"/>
    </source>
</evidence>
<evidence type="ECO:0000313" key="7">
    <source>
        <dbReference type="EMBL" id="MZI94288.1"/>
    </source>
</evidence>
<evidence type="ECO:0000313" key="8">
    <source>
        <dbReference type="Proteomes" id="UP000462621"/>
    </source>
</evidence>
<accession>A0A7X4LLQ4</accession>
<dbReference type="EMBL" id="WEKT01000026">
    <property type="protein sequence ID" value="MZI94288.1"/>
    <property type="molecule type" value="Genomic_DNA"/>
</dbReference>
<dbReference type="GO" id="GO:0016020">
    <property type="term" value="C:membrane"/>
    <property type="evidence" value="ECO:0007669"/>
    <property type="project" value="UniProtKB-SubCell"/>
</dbReference>
<comment type="subcellular location">
    <subcellularLocation>
        <location evidence="1">Membrane</location>
        <topology evidence="1">Single-pass membrane protein</topology>
    </subcellularLocation>
</comment>
<protein>
    <submittedName>
        <fullName evidence="7">LemA family protein</fullName>
    </submittedName>
</protein>
<evidence type="ECO:0000256" key="1">
    <source>
        <dbReference type="ARBA" id="ARBA00004167"/>
    </source>
</evidence>
<evidence type="ECO:0000256" key="3">
    <source>
        <dbReference type="ARBA" id="ARBA00022692"/>
    </source>
</evidence>
<proteinExistence type="inferred from homology"/>
<dbReference type="PANTHER" id="PTHR34478">
    <property type="entry name" value="PROTEIN LEMA"/>
    <property type="match status" value="1"/>
</dbReference>
<keyword evidence="3 6" id="KW-0812">Transmembrane</keyword>
<dbReference type="Gene3D" id="1.20.1440.20">
    <property type="entry name" value="LemA-like domain"/>
    <property type="match status" value="1"/>
</dbReference>
<dbReference type="AlphaFoldDB" id="A0A7X4LLQ4"/>
<dbReference type="InterPro" id="IPR007156">
    <property type="entry name" value="MamQ_LemA"/>
</dbReference>
<evidence type="ECO:0000256" key="6">
    <source>
        <dbReference type="SAM" id="Phobius"/>
    </source>
</evidence>
<dbReference type="Proteomes" id="UP000462621">
    <property type="component" value="Unassembled WGS sequence"/>
</dbReference>
<comment type="similarity">
    <text evidence="2">Belongs to the LemA family.</text>
</comment>
<reference evidence="7 8" key="1">
    <citation type="submission" date="2019-10" db="EMBL/GenBank/DDBJ databases">
        <title>Vibrio sp. nov. isolated from a shrimp pond.</title>
        <authorList>
            <person name="Gomez-Gil B."/>
            <person name="Enciso-Ibarra J."/>
            <person name="Enciso-Ibarra K."/>
            <person name="Bolan-Mejia C."/>
        </authorList>
    </citation>
    <scope>NUCLEOTIDE SEQUENCE [LARGE SCALE GENOMIC DNA]</scope>
    <source>
        <strain evidence="7 8">CAIM 722</strain>
    </source>
</reference>
<keyword evidence="4 6" id="KW-1133">Transmembrane helix</keyword>
<dbReference type="InterPro" id="IPR023353">
    <property type="entry name" value="LemA-like_dom_sf"/>
</dbReference>
<dbReference type="RefSeq" id="WP_161156557.1">
    <property type="nucleotide sequence ID" value="NZ_WEKT01000026.1"/>
</dbReference>
<name>A0A7X4LLQ4_9VIBR</name>
<evidence type="ECO:0000256" key="4">
    <source>
        <dbReference type="ARBA" id="ARBA00022989"/>
    </source>
</evidence>
<sequence length="186" mass="21083">MSVVFIIIAVVLVLFIFGTYNSLIRKKNAANNAESSIDVMLKKRFDLIPNLVSSVKSYLKHENETLVRLTELRTQGMRANLTQGEKVAIDKQLNQEMSNLRVSLEAYPDLKASENFIMLQRSLNDVEEQISAARRSFNAAVNELNNAVEMIPTNLFAKYMGITTRELFDIPEVEKVNPNVGELFKN</sequence>
<organism evidence="7 8">
    <name type="scientific">Vibrio eleionomae</name>
    <dbReference type="NCBI Taxonomy" id="2653505"/>
    <lineage>
        <taxon>Bacteria</taxon>
        <taxon>Pseudomonadati</taxon>
        <taxon>Pseudomonadota</taxon>
        <taxon>Gammaproteobacteria</taxon>
        <taxon>Vibrionales</taxon>
        <taxon>Vibrionaceae</taxon>
        <taxon>Vibrio</taxon>
    </lineage>
</organism>
<feature type="transmembrane region" description="Helical" evidence="6">
    <location>
        <begin position="6"/>
        <end position="24"/>
    </location>
</feature>
<keyword evidence="5 6" id="KW-0472">Membrane</keyword>
<comment type="caution">
    <text evidence="7">The sequence shown here is derived from an EMBL/GenBank/DDBJ whole genome shotgun (WGS) entry which is preliminary data.</text>
</comment>
<dbReference type="Pfam" id="PF04011">
    <property type="entry name" value="LemA"/>
    <property type="match status" value="1"/>
</dbReference>